<protein>
    <recommendedName>
        <fullName evidence="6">SH3 domain-containing protein</fullName>
    </recommendedName>
</protein>
<dbReference type="AlphaFoldDB" id="A9TEL6"/>
<dbReference type="Gramene" id="Pp3c27_6790V3.2">
    <property type="protein sequence ID" value="PAC:32951582.CDS.1"/>
    <property type="gene ID" value="Pp3c27_6790"/>
</dbReference>
<dbReference type="EnsemblPlants" id="Pp3c27_6790V3.3">
    <property type="protein sequence ID" value="PAC:32951583.CDS.1"/>
    <property type="gene ID" value="Pp3c27_6790"/>
</dbReference>
<evidence type="ECO:0000256" key="2">
    <source>
        <dbReference type="ARBA" id="ARBA00022443"/>
    </source>
</evidence>
<keyword evidence="4" id="KW-0472">Membrane</keyword>
<dbReference type="GeneID" id="112278508"/>
<dbReference type="SUPFAM" id="SSF103657">
    <property type="entry name" value="BAR/IMD domain-like"/>
    <property type="match status" value="1"/>
</dbReference>
<dbReference type="Gramene" id="Pp3c27_6790V3.6">
    <property type="protein sequence ID" value="PAC:32951586.CDS.1"/>
    <property type="gene ID" value="Pp3c27_6790"/>
</dbReference>
<dbReference type="EnsemblPlants" id="Pp3c27_6790V3.1">
    <property type="protein sequence ID" value="PAC:32951581.CDS.1"/>
    <property type="gene ID" value="Pp3c27_6790"/>
</dbReference>
<dbReference type="OrthoDB" id="19092at2759"/>
<dbReference type="SMART" id="SM00326">
    <property type="entry name" value="SH3"/>
    <property type="match status" value="1"/>
</dbReference>
<dbReference type="Gramene" id="Pp3c27_6790V3.5">
    <property type="protein sequence ID" value="PAC:32951585.CDS.1"/>
    <property type="gene ID" value="Pp3c27_6790"/>
</dbReference>
<dbReference type="InterPro" id="IPR050384">
    <property type="entry name" value="Endophilin_SH3RF"/>
</dbReference>
<dbReference type="STRING" id="3218.A9TEL6"/>
<dbReference type="Gene3D" id="1.20.1270.60">
    <property type="entry name" value="Arfaptin homology (AH) domain/BAR domain"/>
    <property type="match status" value="1"/>
</dbReference>
<sequence>MDRFRKSANKLRDQVVKQQHAVLKQLGGHASGSDIIIDEVELLRHQQLEKAYASTRAAKHFQREVVRCVEGIISNGNKQLEVANKLADECKKYGTEGPEIGMVLSKPSLQYGTAKIQMDKEQDSMLLALNTEVAEPLRAMFNGSPLEDARQLTQRYDRLRQEAEVQAGEVSKRRTKESGGVDSVVKLQVAETKMQELASSMAVLGKEATSAMLAVEAQQQRLTVQRIIALVHTEQAYHKRVAEILDQLQDQLVSELQHSEARVPSSGAAAEAPIFVDANMGNSAYSKHSQSSNYILAEVFNPFEAESHGELSLSVGDHVVVRQVVPSGWSEGECKGQAGWFPSSCVEARQRVSGVAVYEGYIAL</sequence>
<reference evidence="7 9" key="1">
    <citation type="journal article" date="2008" name="Science">
        <title>The Physcomitrella genome reveals evolutionary insights into the conquest of land by plants.</title>
        <authorList>
            <person name="Rensing S."/>
            <person name="Lang D."/>
            <person name="Zimmer A."/>
            <person name="Terry A."/>
            <person name="Salamov A."/>
            <person name="Shapiro H."/>
            <person name="Nishiyama T."/>
            <person name="Perroud P.-F."/>
            <person name="Lindquist E."/>
            <person name="Kamisugi Y."/>
            <person name="Tanahashi T."/>
            <person name="Sakakibara K."/>
            <person name="Fujita T."/>
            <person name="Oishi K."/>
            <person name="Shin-I T."/>
            <person name="Kuroki Y."/>
            <person name="Toyoda A."/>
            <person name="Suzuki Y."/>
            <person name="Hashimoto A."/>
            <person name="Yamaguchi K."/>
            <person name="Sugano A."/>
            <person name="Kohara Y."/>
            <person name="Fujiyama A."/>
            <person name="Anterola A."/>
            <person name="Aoki S."/>
            <person name="Ashton N."/>
            <person name="Barbazuk W.B."/>
            <person name="Barker E."/>
            <person name="Bennetzen J."/>
            <person name="Bezanilla M."/>
            <person name="Blankenship R."/>
            <person name="Cho S.H."/>
            <person name="Dutcher S."/>
            <person name="Estelle M."/>
            <person name="Fawcett J.A."/>
            <person name="Gundlach H."/>
            <person name="Hanada K."/>
            <person name="Heyl A."/>
            <person name="Hicks K.A."/>
            <person name="Hugh J."/>
            <person name="Lohr M."/>
            <person name="Mayer K."/>
            <person name="Melkozernov A."/>
            <person name="Murata T."/>
            <person name="Nelson D."/>
            <person name="Pils B."/>
            <person name="Prigge M."/>
            <person name="Reiss B."/>
            <person name="Renner T."/>
            <person name="Rombauts S."/>
            <person name="Rushton P."/>
            <person name="Sanderfoot A."/>
            <person name="Schween G."/>
            <person name="Shiu S.-H."/>
            <person name="Stueber K."/>
            <person name="Theodoulou F.L."/>
            <person name="Tu H."/>
            <person name="Van de Peer Y."/>
            <person name="Verrier P.J."/>
            <person name="Waters E."/>
            <person name="Wood A."/>
            <person name="Yang L."/>
            <person name="Cove D."/>
            <person name="Cuming A."/>
            <person name="Hasebe M."/>
            <person name="Lucas S."/>
            <person name="Mishler D.B."/>
            <person name="Reski R."/>
            <person name="Grigoriev I."/>
            <person name="Quatrano R.S."/>
            <person name="Boore J.L."/>
        </authorList>
    </citation>
    <scope>NUCLEOTIDE SEQUENCE [LARGE SCALE GENOMIC DNA]</scope>
    <source>
        <strain evidence="8 9">cv. Gransden 2004</strain>
    </source>
</reference>
<evidence type="ECO:0000259" key="6">
    <source>
        <dbReference type="PROSITE" id="PS50002"/>
    </source>
</evidence>
<dbReference type="PaxDb" id="3218-PP1S214_67V6.1"/>
<reference evidence="8" key="3">
    <citation type="submission" date="2020-12" db="UniProtKB">
        <authorList>
            <consortium name="EnsemblPlants"/>
        </authorList>
    </citation>
    <scope>IDENTIFICATION</scope>
</reference>
<reference evidence="7 9" key="2">
    <citation type="journal article" date="2018" name="Plant J.">
        <title>The Physcomitrella patens chromosome-scale assembly reveals moss genome structure and evolution.</title>
        <authorList>
            <person name="Lang D."/>
            <person name="Ullrich K.K."/>
            <person name="Murat F."/>
            <person name="Fuchs J."/>
            <person name="Jenkins J."/>
            <person name="Haas F.B."/>
            <person name="Piednoel M."/>
            <person name="Gundlach H."/>
            <person name="Van Bel M."/>
            <person name="Meyberg R."/>
            <person name="Vives C."/>
            <person name="Morata J."/>
            <person name="Symeonidi A."/>
            <person name="Hiss M."/>
            <person name="Muchero W."/>
            <person name="Kamisugi Y."/>
            <person name="Saleh O."/>
            <person name="Blanc G."/>
            <person name="Decker E.L."/>
            <person name="van Gessel N."/>
            <person name="Grimwood J."/>
            <person name="Hayes R.D."/>
            <person name="Graham S.W."/>
            <person name="Gunter L.E."/>
            <person name="McDaniel S.F."/>
            <person name="Hoernstein S.N.W."/>
            <person name="Larsson A."/>
            <person name="Li F.W."/>
            <person name="Perroud P.F."/>
            <person name="Phillips J."/>
            <person name="Ranjan P."/>
            <person name="Rokshar D.S."/>
            <person name="Rothfels C.J."/>
            <person name="Schneider L."/>
            <person name="Shu S."/>
            <person name="Stevenson D.W."/>
            <person name="Thummler F."/>
            <person name="Tillich M."/>
            <person name="Villarreal Aguilar J.C."/>
            <person name="Widiez T."/>
            <person name="Wong G.K."/>
            <person name="Wymore A."/>
            <person name="Zhang Y."/>
            <person name="Zimmer A.D."/>
            <person name="Quatrano R.S."/>
            <person name="Mayer K.F.X."/>
            <person name="Goodstein D."/>
            <person name="Casacuberta J.M."/>
            <person name="Vandepoele K."/>
            <person name="Reski R."/>
            <person name="Cuming A.C."/>
            <person name="Tuskan G.A."/>
            <person name="Maumus F."/>
            <person name="Salse J."/>
            <person name="Schmutz J."/>
            <person name="Rensing S.A."/>
        </authorList>
    </citation>
    <scope>NUCLEOTIDE SEQUENCE [LARGE SCALE GENOMIC DNA]</scope>
    <source>
        <strain evidence="8 9">cv. Gransden 2004</strain>
    </source>
</reference>
<gene>
    <name evidence="8" type="primary">LOC112278508</name>
    <name evidence="7" type="ORF">PHYPA_031019</name>
</gene>
<dbReference type="Gramene" id="Pp3c27_6790V3.3">
    <property type="protein sequence ID" value="PAC:32951583.CDS.1"/>
    <property type="gene ID" value="Pp3c27_6790"/>
</dbReference>
<dbReference type="Pfam" id="PF14604">
    <property type="entry name" value="SH3_9"/>
    <property type="match status" value="1"/>
</dbReference>
<dbReference type="PROSITE" id="PS50002">
    <property type="entry name" value="SH3"/>
    <property type="match status" value="1"/>
</dbReference>
<dbReference type="Gene3D" id="2.30.30.40">
    <property type="entry name" value="SH3 Domains"/>
    <property type="match status" value="1"/>
</dbReference>
<evidence type="ECO:0000313" key="8">
    <source>
        <dbReference type="EnsemblPlants" id="PAC:32951581.CDS.1"/>
    </source>
</evidence>
<dbReference type="EnsemblPlants" id="Pp3c27_6790V3.2">
    <property type="protein sequence ID" value="PAC:32951582.CDS.1"/>
    <property type="gene ID" value="Pp3c27_6790"/>
</dbReference>
<keyword evidence="2 5" id="KW-0728">SH3 domain</keyword>
<dbReference type="PANTHER" id="PTHR14167">
    <property type="entry name" value="SH3 DOMAIN-CONTAINING"/>
    <property type="match status" value="1"/>
</dbReference>
<dbReference type="HOGENOM" id="CLU_045749_0_0_1"/>
<evidence type="ECO:0000256" key="5">
    <source>
        <dbReference type="PROSITE-ProRule" id="PRU00192"/>
    </source>
</evidence>
<dbReference type="EMBL" id="ABEU02000027">
    <property type="protein sequence ID" value="PNR26444.1"/>
    <property type="molecule type" value="Genomic_DNA"/>
</dbReference>
<accession>A9TEL6</accession>
<proteinExistence type="predicted"/>
<evidence type="ECO:0000256" key="1">
    <source>
        <dbReference type="ARBA" id="ARBA00004170"/>
    </source>
</evidence>
<dbReference type="OMA" id="GWFPLEY"/>
<dbReference type="PANTHER" id="PTHR14167:SF81">
    <property type="entry name" value="ENDOPHILIN-A"/>
    <property type="match status" value="1"/>
</dbReference>
<keyword evidence="3" id="KW-0175">Coiled coil</keyword>
<dbReference type="EnsemblPlants" id="Pp3c27_6790V3.4">
    <property type="protein sequence ID" value="PAC:32951584.CDS.1"/>
    <property type="gene ID" value="Pp3c27_6790"/>
</dbReference>
<evidence type="ECO:0000313" key="7">
    <source>
        <dbReference type="EMBL" id="PNR26444.1"/>
    </source>
</evidence>
<dbReference type="InterPro" id="IPR001452">
    <property type="entry name" value="SH3_domain"/>
</dbReference>
<dbReference type="RefSeq" id="XP_024367867.1">
    <property type="nucleotide sequence ID" value="XM_024512099.2"/>
</dbReference>
<dbReference type="eggNOG" id="ENOG502QQJ7">
    <property type="taxonomic scope" value="Eukaryota"/>
</dbReference>
<feature type="domain" description="SH3" evidence="6">
    <location>
        <begin position="292"/>
        <end position="351"/>
    </location>
</feature>
<evidence type="ECO:0000313" key="9">
    <source>
        <dbReference type="Proteomes" id="UP000006727"/>
    </source>
</evidence>
<dbReference type="Gramene" id="Pp3c27_6790V3.1">
    <property type="protein sequence ID" value="PAC:32951581.CDS.1"/>
    <property type="gene ID" value="Pp3c27_6790"/>
</dbReference>
<dbReference type="RefSeq" id="XP_024367865.1">
    <property type="nucleotide sequence ID" value="XM_024512097.2"/>
</dbReference>
<dbReference type="InterPro" id="IPR027267">
    <property type="entry name" value="AH/BAR_dom_sf"/>
</dbReference>
<dbReference type="SUPFAM" id="SSF50044">
    <property type="entry name" value="SH3-domain"/>
    <property type="match status" value="1"/>
</dbReference>
<dbReference type="InterPro" id="IPR036028">
    <property type="entry name" value="SH3-like_dom_sf"/>
</dbReference>
<evidence type="ECO:0000256" key="4">
    <source>
        <dbReference type="ARBA" id="ARBA00023136"/>
    </source>
</evidence>
<organism evidence="7">
    <name type="scientific">Physcomitrium patens</name>
    <name type="common">Spreading-leaved earth moss</name>
    <name type="synonym">Physcomitrella patens</name>
    <dbReference type="NCBI Taxonomy" id="3218"/>
    <lineage>
        <taxon>Eukaryota</taxon>
        <taxon>Viridiplantae</taxon>
        <taxon>Streptophyta</taxon>
        <taxon>Embryophyta</taxon>
        <taxon>Bryophyta</taxon>
        <taxon>Bryophytina</taxon>
        <taxon>Bryopsida</taxon>
        <taxon>Funariidae</taxon>
        <taxon>Funariales</taxon>
        <taxon>Funariaceae</taxon>
        <taxon>Physcomitrium</taxon>
    </lineage>
</organism>
<name>A9TEL6_PHYPA</name>
<keyword evidence="9" id="KW-1185">Reference proteome</keyword>
<dbReference type="EnsemblPlants" id="Pp3c27_6790V3.6">
    <property type="protein sequence ID" value="PAC:32951586.CDS.1"/>
    <property type="gene ID" value="Pp3c27_6790"/>
</dbReference>
<evidence type="ECO:0000256" key="3">
    <source>
        <dbReference type="ARBA" id="ARBA00023054"/>
    </source>
</evidence>
<comment type="subcellular location">
    <subcellularLocation>
        <location evidence="1">Membrane</location>
        <topology evidence="1">Peripheral membrane protein</topology>
    </subcellularLocation>
</comment>
<dbReference type="RefSeq" id="XP_024367866.1">
    <property type="nucleotide sequence ID" value="XM_024512098.2"/>
</dbReference>
<dbReference type="Proteomes" id="UP000006727">
    <property type="component" value="Chromosome 27"/>
</dbReference>
<dbReference type="EnsemblPlants" id="Pp3c27_6790V3.5">
    <property type="protein sequence ID" value="PAC:32951585.CDS.1"/>
    <property type="gene ID" value="Pp3c27_6790"/>
</dbReference>
<dbReference type="Gramene" id="Pp3c27_6790V3.4">
    <property type="protein sequence ID" value="PAC:32951584.CDS.1"/>
    <property type="gene ID" value="Pp3c27_6790"/>
</dbReference>